<comment type="caution">
    <text evidence="5">The sequence shown here is derived from an EMBL/GenBank/DDBJ whole genome shotgun (WGS) entry which is preliminary data.</text>
</comment>
<dbReference type="GO" id="GO:0035657">
    <property type="term" value="C:eRF1 methyltransferase complex"/>
    <property type="evidence" value="ECO:0007669"/>
    <property type="project" value="TreeGrafter"/>
</dbReference>
<dbReference type="HOGENOM" id="CLU_1222931_0_0_7"/>
<evidence type="ECO:0000259" key="4">
    <source>
        <dbReference type="Pfam" id="PF05175"/>
    </source>
</evidence>
<sequence length="226" mass="24758">MSTHHSKSIHSEMKQLMDRQPYSVVLNGLHLTVDEDVFPPDLGRCARNMAKLSKSYAPRRALDMGCGSGYLALMLKCHGAEEVWASDSHPAAIRCAGKNAAQNAHNGSITVVQGDLFEGIPTSIKFNLIMFNQPFGPGQGDPVCGCGPDGGYQITKRFLLEAPAYLACDGVIMMAFSDRAAPENSPEYVAKELGYPIHTLLHQFYNESNNFIYDIRLPKLGYNCGD</sequence>
<dbReference type="SUPFAM" id="SSF53335">
    <property type="entry name" value="S-adenosyl-L-methionine-dependent methyltransferases"/>
    <property type="match status" value="1"/>
</dbReference>
<dbReference type="AlphaFoldDB" id="W4MAR0"/>
<evidence type="ECO:0000256" key="1">
    <source>
        <dbReference type="ARBA" id="ARBA00022603"/>
    </source>
</evidence>
<dbReference type="GO" id="GO:0032259">
    <property type="term" value="P:methylation"/>
    <property type="evidence" value="ECO:0007669"/>
    <property type="project" value="UniProtKB-KW"/>
</dbReference>
<evidence type="ECO:0000256" key="2">
    <source>
        <dbReference type="ARBA" id="ARBA00022679"/>
    </source>
</evidence>
<protein>
    <recommendedName>
        <fullName evidence="4">Methyltransferase small domain-containing protein</fullName>
    </recommendedName>
</protein>
<organism evidence="5 6">
    <name type="scientific">Candidatus Entotheonella gemina</name>
    <dbReference type="NCBI Taxonomy" id="1429439"/>
    <lineage>
        <taxon>Bacteria</taxon>
        <taxon>Pseudomonadati</taxon>
        <taxon>Nitrospinota/Tectimicrobiota group</taxon>
        <taxon>Candidatus Tectimicrobiota</taxon>
        <taxon>Candidatus Entotheonellia</taxon>
        <taxon>Candidatus Entotheonellales</taxon>
        <taxon>Candidatus Entotheonellaceae</taxon>
        <taxon>Candidatus Entotheonella</taxon>
    </lineage>
</organism>
<name>W4MAR0_9BACT</name>
<proteinExistence type="predicted"/>
<dbReference type="PANTHER" id="PTHR45875">
    <property type="entry name" value="METHYLTRANSFERASE N6AMT1"/>
    <property type="match status" value="1"/>
</dbReference>
<dbReference type="CDD" id="cd02440">
    <property type="entry name" value="AdoMet_MTases"/>
    <property type="match status" value="1"/>
</dbReference>
<feature type="domain" description="Methyltransferase small" evidence="4">
    <location>
        <begin position="52"/>
        <end position="175"/>
    </location>
</feature>
<dbReference type="InterPro" id="IPR007848">
    <property type="entry name" value="Small_mtfrase_dom"/>
</dbReference>
<dbReference type="GO" id="GO:0008757">
    <property type="term" value="F:S-adenosylmethionine-dependent methyltransferase activity"/>
    <property type="evidence" value="ECO:0007669"/>
    <property type="project" value="TreeGrafter"/>
</dbReference>
<accession>W4MAR0</accession>
<reference evidence="5 6" key="1">
    <citation type="journal article" date="2014" name="Nature">
        <title>An environmental bacterial taxon with a large and distinct metabolic repertoire.</title>
        <authorList>
            <person name="Wilson M.C."/>
            <person name="Mori T."/>
            <person name="Ruckert C."/>
            <person name="Uria A.R."/>
            <person name="Helf M.J."/>
            <person name="Takada K."/>
            <person name="Gernert C."/>
            <person name="Steffens U.A."/>
            <person name="Heycke N."/>
            <person name="Schmitt S."/>
            <person name="Rinke C."/>
            <person name="Helfrich E.J."/>
            <person name="Brachmann A.O."/>
            <person name="Gurgui C."/>
            <person name="Wakimoto T."/>
            <person name="Kracht M."/>
            <person name="Crusemann M."/>
            <person name="Hentschel U."/>
            <person name="Abe I."/>
            <person name="Matsunaga S."/>
            <person name="Kalinowski J."/>
            <person name="Takeyama H."/>
            <person name="Piel J."/>
        </authorList>
    </citation>
    <scope>NUCLEOTIDE SEQUENCE [LARGE SCALE GENOMIC DNA]</scope>
    <source>
        <strain evidence="6">TSY2</strain>
    </source>
</reference>
<evidence type="ECO:0000256" key="3">
    <source>
        <dbReference type="ARBA" id="ARBA00022691"/>
    </source>
</evidence>
<dbReference type="GO" id="GO:0008276">
    <property type="term" value="F:protein methyltransferase activity"/>
    <property type="evidence" value="ECO:0007669"/>
    <property type="project" value="TreeGrafter"/>
</dbReference>
<evidence type="ECO:0000313" key="6">
    <source>
        <dbReference type="Proteomes" id="UP000019140"/>
    </source>
</evidence>
<dbReference type="PANTHER" id="PTHR45875:SF1">
    <property type="entry name" value="METHYLTRANSFERASE N6AMT1"/>
    <property type="match status" value="1"/>
</dbReference>
<dbReference type="Gene3D" id="3.40.50.150">
    <property type="entry name" value="Vaccinia Virus protein VP39"/>
    <property type="match status" value="1"/>
</dbReference>
<keyword evidence="2" id="KW-0808">Transferase</keyword>
<dbReference type="InterPro" id="IPR029063">
    <property type="entry name" value="SAM-dependent_MTases_sf"/>
</dbReference>
<dbReference type="InterPro" id="IPR052190">
    <property type="entry name" value="Euk-Arch_PrmC-MTase"/>
</dbReference>
<dbReference type="Pfam" id="PF05175">
    <property type="entry name" value="MTS"/>
    <property type="match status" value="1"/>
</dbReference>
<gene>
    <name evidence="5" type="ORF">ETSY2_15370</name>
</gene>
<evidence type="ECO:0000313" key="5">
    <source>
        <dbReference type="EMBL" id="ETX06732.1"/>
    </source>
</evidence>
<dbReference type="EMBL" id="AZHX01000619">
    <property type="protein sequence ID" value="ETX06732.1"/>
    <property type="molecule type" value="Genomic_DNA"/>
</dbReference>
<dbReference type="Proteomes" id="UP000019140">
    <property type="component" value="Unassembled WGS sequence"/>
</dbReference>
<keyword evidence="3" id="KW-0949">S-adenosyl-L-methionine</keyword>
<keyword evidence="6" id="KW-1185">Reference proteome</keyword>
<keyword evidence="1" id="KW-0489">Methyltransferase</keyword>